<dbReference type="PANTHER" id="PTHR11011">
    <property type="entry name" value="MALE STERILITY PROTEIN 2-RELATED"/>
    <property type="match status" value="1"/>
</dbReference>
<keyword evidence="3" id="KW-1185">Reference proteome</keyword>
<dbReference type="InterPro" id="IPR036291">
    <property type="entry name" value="NAD(P)-bd_dom_sf"/>
</dbReference>
<feature type="domain" description="Thioester reductase (TE)" evidence="1">
    <location>
        <begin position="5"/>
        <end position="241"/>
    </location>
</feature>
<dbReference type="Gene3D" id="3.40.50.720">
    <property type="entry name" value="NAD(P)-binding Rossmann-like Domain"/>
    <property type="match status" value="1"/>
</dbReference>
<evidence type="ECO:0000259" key="1">
    <source>
        <dbReference type="Pfam" id="PF07993"/>
    </source>
</evidence>
<dbReference type="InterPro" id="IPR013120">
    <property type="entry name" value="FAR_NAD-bd"/>
</dbReference>
<dbReference type="Proteomes" id="UP001549104">
    <property type="component" value="Unassembled WGS sequence"/>
</dbReference>
<gene>
    <name evidence="2" type="ORF">ABIC55_004455</name>
</gene>
<sequence>MTIFLTGSTGFLGGKLLNNLLESTDHTLFVLVRDMDKAQRLVASLSGDAANRIQLLNGDITQPLFGLSDDVIHELQGKVDLFYHIAALVKFDEELREELFSVNYEGTKNALELAKLFNVNQFIYISTAYTVGKRAHGVELLYPIDANVHNPYEESKVKSEHLALSYSDCMDVSIFRPSIIVGDSETGEADSEFTLYGFMRALDVFKRRIARSSDKADVIYRVVGSKNATSNFVPVNYVADILALAASKAEAGKIYNITNPSPATNYDLLSLIKNALDFQQLEIIENAEPGMLTAEEERLNGMISVFNAYLSRSFNFDDNNTQQLIEGTDVKHLEMDEQTTKLIIEAYFAV</sequence>
<reference evidence="2 3" key="1">
    <citation type="submission" date="2024-06" db="EMBL/GenBank/DDBJ databases">
        <title>Sorghum-associated microbial communities from plants grown in Nebraska, USA.</title>
        <authorList>
            <person name="Schachtman D."/>
        </authorList>
    </citation>
    <scope>NUCLEOTIDE SEQUENCE [LARGE SCALE GENOMIC DNA]</scope>
    <source>
        <strain evidence="2 3">1288</strain>
    </source>
</reference>
<proteinExistence type="predicted"/>
<dbReference type="RefSeq" id="WP_354314797.1">
    <property type="nucleotide sequence ID" value="NZ_JBEPME010000009.1"/>
</dbReference>
<protein>
    <submittedName>
        <fullName evidence="2">Nucleoside-diphosphate-sugar epimerase</fullName>
    </submittedName>
</protein>
<evidence type="ECO:0000313" key="3">
    <source>
        <dbReference type="Proteomes" id="UP001549104"/>
    </source>
</evidence>
<name>A0ABV2KE07_SPOPS</name>
<organism evidence="2 3">
    <name type="scientific">Sporosarcina psychrophila</name>
    <name type="common">Bacillus psychrophilus</name>
    <dbReference type="NCBI Taxonomy" id="1476"/>
    <lineage>
        <taxon>Bacteria</taxon>
        <taxon>Bacillati</taxon>
        <taxon>Bacillota</taxon>
        <taxon>Bacilli</taxon>
        <taxon>Bacillales</taxon>
        <taxon>Caryophanaceae</taxon>
        <taxon>Sporosarcina</taxon>
    </lineage>
</organism>
<dbReference type="SUPFAM" id="SSF51735">
    <property type="entry name" value="NAD(P)-binding Rossmann-fold domains"/>
    <property type="match status" value="1"/>
</dbReference>
<evidence type="ECO:0000313" key="2">
    <source>
        <dbReference type="EMBL" id="MET3659316.1"/>
    </source>
</evidence>
<dbReference type="Pfam" id="PF07993">
    <property type="entry name" value="NAD_binding_4"/>
    <property type="match status" value="1"/>
</dbReference>
<dbReference type="InterPro" id="IPR026055">
    <property type="entry name" value="FAR"/>
</dbReference>
<accession>A0ABV2KE07</accession>
<comment type="caution">
    <text evidence="2">The sequence shown here is derived from an EMBL/GenBank/DDBJ whole genome shotgun (WGS) entry which is preliminary data.</text>
</comment>
<dbReference type="EMBL" id="JBEPME010000009">
    <property type="protein sequence ID" value="MET3659316.1"/>
    <property type="molecule type" value="Genomic_DNA"/>
</dbReference>
<dbReference type="PANTHER" id="PTHR11011:SF45">
    <property type="entry name" value="FATTY ACYL-COA REDUCTASE CG8306-RELATED"/>
    <property type="match status" value="1"/>
</dbReference>